<reference evidence="2" key="1">
    <citation type="journal article" date="2012" name="Nat. Genet.">
        <title>Whole-genome sequence of Schistosoma haematobium.</title>
        <authorList>
            <person name="Young N.D."/>
            <person name="Jex A.R."/>
            <person name="Li B."/>
            <person name="Liu S."/>
            <person name="Yang L."/>
            <person name="Xiong Z."/>
            <person name="Li Y."/>
            <person name="Cantacessi C."/>
            <person name="Hall R.S."/>
            <person name="Xu X."/>
            <person name="Chen F."/>
            <person name="Wu X."/>
            <person name="Zerlotini A."/>
            <person name="Oliveira G."/>
            <person name="Hofmann A."/>
            <person name="Zhang G."/>
            <person name="Fang X."/>
            <person name="Kang Y."/>
            <person name="Campbell B.E."/>
            <person name="Loukas A."/>
            <person name="Ranganathan S."/>
            <person name="Rollinson D."/>
            <person name="Rinaldi G."/>
            <person name="Brindley P.J."/>
            <person name="Yang H."/>
            <person name="Wang J."/>
            <person name="Wang J."/>
            <person name="Gasser R.B."/>
        </authorList>
    </citation>
    <scope>NUCLEOTIDE SEQUENCE [LARGE SCALE GENOMIC DNA]</scope>
</reference>
<sequence>MIKTLNIFIIYIYYTNYIILYTNESFITINDGLLRNFCQANEVCIKLNTINKQYFLMGLNYLQWINNQNYSNQIYWTSIVYLLPEIITTISNIQMILRDANPNSNVTFIIDKHSLLSPSAILQLSNKKLQSNLLTMKKNYSIICELSMEGIQFSISKFIFQPFNQLFNFNYLNKIPKFDSCHNQLRASDLNDCLYKCAITEECRMIYYSKGKHVCVQMLYVYALLPTIFSRYSIAWESYVKQIV</sequence>
<dbReference type="AlphaFoldDB" id="A0A095AQD8"/>
<reference evidence="1" key="2">
    <citation type="journal article" date="2019" name="Gigascience">
        <title>High-quality Schistosoma haematobium genome achieved by single-molecule and long-range sequencing.</title>
        <authorList>
            <person name="Stroehlein A.J."/>
            <person name="Korhonen P.K."/>
            <person name="Chong T.M."/>
            <person name="Lim Y.L."/>
            <person name="Chan K.G."/>
            <person name="Webster B."/>
            <person name="Rollinson D."/>
            <person name="Brindley P.J."/>
            <person name="Gasser R.B."/>
            <person name="Young N.D."/>
        </authorList>
    </citation>
    <scope>NUCLEOTIDE SEQUENCE</scope>
</reference>
<evidence type="ECO:0008006" key="4">
    <source>
        <dbReference type="Google" id="ProtNLM"/>
    </source>
</evidence>
<keyword evidence="3" id="KW-1185">Reference proteome</keyword>
<dbReference type="Proteomes" id="UP000471633">
    <property type="component" value="Unassembled WGS sequence"/>
</dbReference>
<dbReference type="KEGG" id="shx:MS3_00002229"/>
<evidence type="ECO:0000313" key="1">
    <source>
        <dbReference type="EMBL" id="KAH9596607.1"/>
    </source>
</evidence>
<gene>
    <name evidence="1" type="ORF">MS3_00002229</name>
    <name evidence="2" type="ORF">MS3_04849</name>
</gene>
<proteinExistence type="predicted"/>
<dbReference type="CTD" id="24592345"/>
<dbReference type="EMBL" id="KL250786">
    <property type="protein sequence ID" value="KGB36546.1"/>
    <property type="molecule type" value="Genomic_DNA"/>
</dbReference>
<dbReference type="EMBL" id="AMPZ03000001">
    <property type="protein sequence ID" value="KAH9596607.1"/>
    <property type="molecule type" value="Genomic_DNA"/>
</dbReference>
<dbReference type="RefSeq" id="XP_012796309.1">
    <property type="nucleotide sequence ID" value="XM_012940855.1"/>
</dbReference>
<evidence type="ECO:0000313" key="3">
    <source>
        <dbReference type="Proteomes" id="UP000471633"/>
    </source>
</evidence>
<name>A0A095AQD8_SCHHA</name>
<organism evidence="2">
    <name type="scientific">Schistosoma haematobium</name>
    <name type="common">Blood fluke</name>
    <dbReference type="NCBI Taxonomy" id="6185"/>
    <lineage>
        <taxon>Eukaryota</taxon>
        <taxon>Metazoa</taxon>
        <taxon>Spiralia</taxon>
        <taxon>Lophotrochozoa</taxon>
        <taxon>Platyhelminthes</taxon>
        <taxon>Trematoda</taxon>
        <taxon>Digenea</taxon>
        <taxon>Strigeidida</taxon>
        <taxon>Schistosomatoidea</taxon>
        <taxon>Schistosomatidae</taxon>
        <taxon>Schistosoma</taxon>
    </lineage>
</organism>
<reference evidence="1" key="3">
    <citation type="submission" date="2021-06" db="EMBL/GenBank/DDBJ databases">
        <title>Chromosome-level genome assembly for S. haematobium.</title>
        <authorList>
            <person name="Stroehlein A.J."/>
        </authorList>
    </citation>
    <scope>NUCLEOTIDE SEQUENCE</scope>
</reference>
<reference evidence="1" key="4">
    <citation type="journal article" date="2022" name="PLoS Pathog.">
        <title>Chromosome-level genome of Schistosoma haematobium underpins genome-wide explorations of molecular variation.</title>
        <authorList>
            <person name="Stroehlein A.J."/>
            <person name="Korhonen P.K."/>
            <person name="Lee V.V."/>
            <person name="Ralph S.A."/>
            <person name="Mentink-Kane M."/>
            <person name="You H."/>
            <person name="McManus D.P."/>
            <person name="Tchuente L.T."/>
            <person name="Stothard J.R."/>
            <person name="Kaur P."/>
            <person name="Dudchenko O."/>
            <person name="Aiden E.L."/>
            <person name="Yang B."/>
            <person name="Yang H."/>
            <person name="Emery A.M."/>
            <person name="Webster B.L."/>
            <person name="Brindley P.J."/>
            <person name="Rollinson D."/>
            <person name="Chang B.C.H."/>
            <person name="Gasser R.B."/>
            <person name="Young N.D."/>
        </authorList>
    </citation>
    <scope>NUCLEOTIDE SEQUENCE</scope>
</reference>
<evidence type="ECO:0000313" key="2">
    <source>
        <dbReference type="EMBL" id="KGB36546.1"/>
    </source>
</evidence>
<dbReference type="GeneID" id="24592345"/>
<protein>
    <recommendedName>
        <fullName evidence="4">Apple domain-containing protein</fullName>
    </recommendedName>
</protein>
<accession>A0A095AQD8</accession>